<dbReference type="InterPro" id="IPR050951">
    <property type="entry name" value="Retrovirus_Pol_polyprotein"/>
</dbReference>
<dbReference type="PANTHER" id="PTHR37984:SF15">
    <property type="entry name" value="INTEGRASE CATALYTIC DOMAIN-CONTAINING PROTEIN"/>
    <property type="match status" value="1"/>
</dbReference>
<dbReference type="SUPFAM" id="SSF53098">
    <property type="entry name" value="Ribonuclease H-like"/>
    <property type="match status" value="1"/>
</dbReference>
<reference evidence="3" key="1">
    <citation type="submission" date="2020-03" db="EMBL/GenBank/DDBJ databases">
        <title>A transcriptome and proteome of the tick Rhipicephalus microplus shaped by the genetic composition of its hosts and developmental stage.</title>
        <authorList>
            <person name="Garcia G.R."/>
            <person name="Ribeiro J.M.C."/>
            <person name="Maruyama S.R."/>
            <person name="Gardinasse L.G."/>
            <person name="Nelson K."/>
            <person name="Ferreira B.R."/>
            <person name="Andrade T.G."/>
            <person name="Santos I.K.F.M."/>
        </authorList>
    </citation>
    <scope>NUCLEOTIDE SEQUENCE</scope>
    <source>
        <strain evidence="3">NSGR</strain>
        <tissue evidence="3">Salivary glands</tissue>
    </source>
</reference>
<dbReference type="InterPro" id="IPR036397">
    <property type="entry name" value="RNaseH_sf"/>
</dbReference>
<dbReference type="EMBL" id="GIKN01005306">
    <property type="protein sequence ID" value="NIE47579.1"/>
    <property type="molecule type" value="Transcribed_RNA"/>
</dbReference>
<dbReference type="FunFam" id="1.10.340.70:FF:000001">
    <property type="entry name" value="Retrovirus-related Pol polyprotein from transposon gypsy-like Protein"/>
    <property type="match status" value="1"/>
</dbReference>
<protein>
    <recommendedName>
        <fullName evidence="1">RNA-directed DNA polymerase</fullName>
        <ecNumber evidence="1">2.7.7.49</ecNumber>
    </recommendedName>
</protein>
<evidence type="ECO:0000259" key="2">
    <source>
        <dbReference type="Pfam" id="PF17921"/>
    </source>
</evidence>
<proteinExistence type="predicted"/>
<evidence type="ECO:0000313" key="3">
    <source>
        <dbReference type="EMBL" id="NIE47579.1"/>
    </source>
</evidence>
<dbReference type="InterPro" id="IPR041588">
    <property type="entry name" value="Integrase_H2C2"/>
</dbReference>
<sequence>MRDGLLFKRNLSSSGARFLLVVPESLRTIIMSVMHDDPTSGHLGLARTLHRTKERFYWPGMQKSVESYVASCMQCQRHKRPSTGPAGLLQPMPTPGAPFEQVRIDFLGPFPKSAKGNRWVIVCVDYHTRYYETAAVPSATASEVSSFFVTVRHPPTWPTSPDYQ</sequence>
<dbReference type="PANTHER" id="PTHR37984">
    <property type="entry name" value="PROTEIN CBG26694"/>
    <property type="match status" value="1"/>
</dbReference>
<organism evidence="3">
    <name type="scientific">Rhipicephalus microplus</name>
    <name type="common">Cattle tick</name>
    <name type="synonym">Boophilus microplus</name>
    <dbReference type="NCBI Taxonomy" id="6941"/>
    <lineage>
        <taxon>Eukaryota</taxon>
        <taxon>Metazoa</taxon>
        <taxon>Ecdysozoa</taxon>
        <taxon>Arthropoda</taxon>
        <taxon>Chelicerata</taxon>
        <taxon>Arachnida</taxon>
        <taxon>Acari</taxon>
        <taxon>Parasitiformes</taxon>
        <taxon>Ixodida</taxon>
        <taxon>Ixodoidea</taxon>
        <taxon>Ixodidae</taxon>
        <taxon>Rhipicephalinae</taxon>
        <taxon>Rhipicephalus</taxon>
        <taxon>Boophilus</taxon>
    </lineage>
</organism>
<dbReference type="AlphaFoldDB" id="A0A6G5A9V3"/>
<dbReference type="Gene3D" id="3.30.420.10">
    <property type="entry name" value="Ribonuclease H-like superfamily/Ribonuclease H"/>
    <property type="match status" value="1"/>
</dbReference>
<dbReference type="Pfam" id="PF17921">
    <property type="entry name" value="Integrase_H2C2"/>
    <property type="match status" value="1"/>
</dbReference>
<name>A0A6G5A9V3_RHIMP</name>
<dbReference type="GO" id="GO:0003964">
    <property type="term" value="F:RNA-directed DNA polymerase activity"/>
    <property type="evidence" value="ECO:0007669"/>
    <property type="project" value="UniProtKB-EC"/>
</dbReference>
<dbReference type="InterPro" id="IPR012337">
    <property type="entry name" value="RNaseH-like_sf"/>
</dbReference>
<evidence type="ECO:0000256" key="1">
    <source>
        <dbReference type="ARBA" id="ARBA00012493"/>
    </source>
</evidence>
<accession>A0A6G5A9V3</accession>
<feature type="domain" description="Integrase zinc-binding" evidence="2">
    <location>
        <begin position="22"/>
        <end position="80"/>
    </location>
</feature>
<dbReference type="GO" id="GO:0003676">
    <property type="term" value="F:nucleic acid binding"/>
    <property type="evidence" value="ECO:0007669"/>
    <property type="project" value="InterPro"/>
</dbReference>
<dbReference type="Gene3D" id="1.10.340.70">
    <property type="match status" value="1"/>
</dbReference>
<dbReference type="EC" id="2.7.7.49" evidence="1"/>